<evidence type="ECO:0000313" key="1">
    <source>
        <dbReference type="EMBL" id="KAG0249412.1"/>
    </source>
</evidence>
<gene>
    <name evidence="1" type="ORF">BGZ95_007556</name>
</gene>
<keyword evidence="2" id="KW-1185">Reference proteome</keyword>
<evidence type="ECO:0000313" key="2">
    <source>
        <dbReference type="Proteomes" id="UP001194580"/>
    </source>
</evidence>
<dbReference type="AlphaFoldDB" id="A0AAD4D051"/>
<dbReference type="Proteomes" id="UP001194580">
    <property type="component" value="Unassembled WGS sequence"/>
</dbReference>
<proteinExistence type="predicted"/>
<reference evidence="1" key="1">
    <citation type="journal article" date="2020" name="Fungal Divers.">
        <title>Resolving the Mortierellaceae phylogeny through synthesis of multi-gene phylogenetics and phylogenomics.</title>
        <authorList>
            <person name="Vandepol N."/>
            <person name="Liber J."/>
            <person name="Desiro A."/>
            <person name="Na H."/>
            <person name="Kennedy M."/>
            <person name="Barry K."/>
            <person name="Grigoriev I.V."/>
            <person name="Miller A.N."/>
            <person name="O'Donnell K."/>
            <person name="Stajich J.E."/>
            <person name="Bonito G."/>
        </authorList>
    </citation>
    <scope>NUCLEOTIDE SEQUENCE</scope>
    <source>
        <strain evidence="1">NRRL 28262</strain>
    </source>
</reference>
<accession>A0AAD4D051</accession>
<feature type="non-terminal residue" evidence="1">
    <location>
        <position position="1"/>
    </location>
</feature>
<organism evidence="1 2">
    <name type="scientific">Linnemannia exigua</name>
    <dbReference type="NCBI Taxonomy" id="604196"/>
    <lineage>
        <taxon>Eukaryota</taxon>
        <taxon>Fungi</taxon>
        <taxon>Fungi incertae sedis</taxon>
        <taxon>Mucoromycota</taxon>
        <taxon>Mortierellomycotina</taxon>
        <taxon>Mortierellomycetes</taxon>
        <taxon>Mortierellales</taxon>
        <taxon>Mortierellaceae</taxon>
        <taxon>Linnemannia</taxon>
    </lineage>
</organism>
<comment type="caution">
    <text evidence="1">The sequence shown here is derived from an EMBL/GenBank/DDBJ whole genome shotgun (WGS) entry which is preliminary data.</text>
</comment>
<sequence length="73" mass="8817">YRRILVPKKDVFTVNGIFLDARTKYLTYKSSASMYKSLRFYDKVKKEKMFETQHDYSILKRQLFADLNRTHSS</sequence>
<name>A0AAD4D051_9FUNG</name>
<dbReference type="EMBL" id="JAAAIL010003722">
    <property type="protein sequence ID" value="KAG0249412.1"/>
    <property type="molecule type" value="Genomic_DNA"/>
</dbReference>
<protein>
    <submittedName>
        <fullName evidence="1">Uncharacterized protein</fullName>
    </submittedName>
</protein>